<proteinExistence type="predicted"/>
<dbReference type="Proteomes" id="UP001168575">
    <property type="component" value="Unassembled WGS sequence"/>
</dbReference>
<protein>
    <submittedName>
        <fullName evidence="1">Uncharacterized protein</fullName>
    </submittedName>
</protein>
<sequence length="80" mass="8302">PPHKPTSRTAASTDAERLPHSARMLAGPLIDAESSVAAAPFSWTTALLISFSVMTLGTSRETPANSAGAAIRQTLFPLLA</sequence>
<feature type="non-terminal residue" evidence="1">
    <location>
        <position position="1"/>
    </location>
</feature>
<keyword evidence="2" id="KW-1185">Reference proteome</keyword>
<gene>
    <name evidence="1" type="ORF">Q3982_05100</name>
</gene>
<evidence type="ECO:0000313" key="1">
    <source>
        <dbReference type="EMBL" id="MDO4842036.1"/>
    </source>
</evidence>
<accession>A0AA43UAA1</accession>
<dbReference type="EMBL" id="JAUMVS010000081">
    <property type="protein sequence ID" value="MDO4842036.1"/>
    <property type="molecule type" value="Genomic_DNA"/>
</dbReference>
<organism evidence="1 2">
    <name type="scientific">Phoenicibacter congonensis</name>
    <dbReference type="NCBI Taxonomy" id="1944646"/>
    <lineage>
        <taxon>Bacteria</taxon>
        <taxon>Bacillati</taxon>
        <taxon>Actinomycetota</taxon>
        <taxon>Coriobacteriia</taxon>
        <taxon>Eggerthellales</taxon>
        <taxon>Eggerthellaceae</taxon>
        <taxon>Phoenicibacter</taxon>
    </lineage>
</organism>
<comment type="caution">
    <text evidence="1">The sequence shown here is derived from an EMBL/GenBank/DDBJ whole genome shotgun (WGS) entry which is preliminary data.</text>
</comment>
<name>A0AA43UAA1_9ACTN</name>
<evidence type="ECO:0000313" key="2">
    <source>
        <dbReference type="Proteomes" id="UP001168575"/>
    </source>
</evidence>
<dbReference type="AlphaFoldDB" id="A0AA43UAA1"/>
<reference evidence="1" key="1">
    <citation type="submission" date="2023-07" db="EMBL/GenBank/DDBJ databases">
        <title>Between Cages and Wild: Unraveling the Impact of Captivity on Animal Microbiomes and Antimicrobial Resistance.</title>
        <authorList>
            <person name="Schmartz G.P."/>
            <person name="Rehner J."/>
            <person name="Schuff M.J."/>
            <person name="Becker S.L."/>
            <person name="Kravczyk M."/>
            <person name="Gurevich A."/>
            <person name="Francke R."/>
            <person name="Mueller R."/>
            <person name="Keller V."/>
            <person name="Keller A."/>
        </authorList>
    </citation>
    <scope>NUCLEOTIDE SEQUENCE</scope>
    <source>
        <strain evidence="1">S12M_St_49</strain>
    </source>
</reference>